<sequence length="90" mass="9994">MSDTVTRLQYNKLFELDKVSNSNISPGVPPYIITSVTLRSLITKFLEERKRSKPLKSSAPAKSNSKPESIKGAERESSSDCVLHVRVNST</sequence>
<evidence type="ECO:0000256" key="1">
    <source>
        <dbReference type="SAM" id="MobiDB-lite"/>
    </source>
</evidence>
<evidence type="ECO:0000313" key="2">
    <source>
        <dbReference type="EMBL" id="QHT01829.1"/>
    </source>
</evidence>
<proteinExistence type="predicted"/>
<reference evidence="2" key="1">
    <citation type="journal article" date="2020" name="Nature">
        <title>Giant virus diversity and host interactions through global metagenomics.</title>
        <authorList>
            <person name="Schulz F."/>
            <person name="Roux S."/>
            <person name="Paez-Espino D."/>
            <person name="Jungbluth S."/>
            <person name="Walsh D.A."/>
            <person name="Denef V.J."/>
            <person name="McMahon K.D."/>
            <person name="Konstantinidis K.T."/>
            <person name="Eloe-Fadrosh E.A."/>
            <person name="Kyrpides N.C."/>
            <person name="Woyke T."/>
        </authorList>
    </citation>
    <scope>NUCLEOTIDE SEQUENCE</scope>
    <source>
        <strain evidence="2">GVMAG-M-3300020523-10</strain>
    </source>
</reference>
<feature type="compositionally biased region" description="Basic and acidic residues" evidence="1">
    <location>
        <begin position="68"/>
        <end position="78"/>
    </location>
</feature>
<protein>
    <submittedName>
        <fullName evidence="2">Uncharacterized protein</fullName>
    </submittedName>
</protein>
<dbReference type="EMBL" id="MN739382">
    <property type="protein sequence ID" value="QHT01829.1"/>
    <property type="molecule type" value="Genomic_DNA"/>
</dbReference>
<organism evidence="2">
    <name type="scientific">viral metagenome</name>
    <dbReference type="NCBI Taxonomy" id="1070528"/>
    <lineage>
        <taxon>unclassified sequences</taxon>
        <taxon>metagenomes</taxon>
        <taxon>organismal metagenomes</taxon>
    </lineage>
</organism>
<name>A0A6C0CDR0_9ZZZZ</name>
<accession>A0A6C0CDR0</accession>
<dbReference type="AlphaFoldDB" id="A0A6C0CDR0"/>
<feature type="compositionally biased region" description="Low complexity" evidence="1">
    <location>
        <begin position="55"/>
        <end position="67"/>
    </location>
</feature>
<feature type="region of interest" description="Disordered" evidence="1">
    <location>
        <begin position="51"/>
        <end position="90"/>
    </location>
</feature>